<sequence>MTPMPMPPESPAPVSVFLDLADVAVLVVGGGDAAATQVRRLLPSGAALRVVGPAPGAALEALAAQGALTLLRRDFAEADLDDVQLCCVALEGAAEAAAVAAAAKACGVLVQ</sequence>
<keyword evidence="3" id="KW-0560">Oxidoreductase</keyword>
<feature type="non-terminal residue" evidence="6">
    <location>
        <position position="111"/>
    </location>
</feature>
<protein>
    <recommendedName>
        <fullName evidence="2">precorrin-2 dehydrogenase</fullName>
        <ecNumber evidence="2">1.3.1.76</ecNumber>
    </recommendedName>
</protein>
<dbReference type="PANTHER" id="PTHR35330">
    <property type="entry name" value="SIROHEME BIOSYNTHESIS PROTEIN MET8"/>
    <property type="match status" value="1"/>
</dbReference>
<dbReference type="SUPFAM" id="SSF51735">
    <property type="entry name" value="NAD(P)-binding Rossmann-fold domains"/>
    <property type="match status" value="1"/>
</dbReference>
<keyword evidence="7" id="KW-1185">Reference proteome</keyword>
<evidence type="ECO:0000256" key="5">
    <source>
        <dbReference type="ARBA" id="ARBA00023244"/>
    </source>
</evidence>
<dbReference type="Pfam" id="PF13241">
    <property type="entry name" value="NAD_binding_7"/>
    <property type="match status" value="1"/>
</dbReference>
<dbReference type="EC" id="1.3.1.76" evidence="2"/>
<evidence type="ECO:0000256" key="1">
    <source>
        <dbReference type="ARBA" id="ARBA00005010"/>
    </source>
</evidence>
<proteinExistence type="predicted"/>
<evidence type="ECO:0000256" key="4">
    <source>
        <dbReference type="ARBA" id="ARBA00023027"/>
    </source>
</evidence>
<evidence type="ECO:0000313" key="6">
    <source>
        <dbReference type="EMBL" id="MBR0669379.1"/>
    </source>
</evidence>
<accession>A0ABS5F9Y8</accession>
<dbReference type="Gene3D" id="3.40.50.720">
    <property type="entry name" value="NAD(P)-binding Rossmann-like Domain"/>
    <property type="match status" value="1"/>
</dbReference>
<keyword evidence="4" id="KW-0520">NAD</keyword>
<keyword evidence="5" id="KW-0627">Porphyrin biosynthesis</keyword>
<evidence type="ECO:0000256" key="3">
    <source>
        <dbReference type="ARBA" id="ARBA00023002"/>
    </source>
</evidence>
<comment type="caution">
    <text evidence="6">The sequence shown here is derived from an EMBL/GenBank/DDBJ whole genome shotgun (WGS) entry which is preliminary data.</text>
</comment>
<dbReference type="InterPro" id="IPR036291">
    <property type="entry name" value="NAD(P)-bd_dom_sf"/>
</dbReference>
<evidence type="ECO:0000256" key="2">
    <source>
        <dbReference type="ARBA" id="ARBA00012400"/>
    </source>
</evidence>
<dbReference type="PANTHER" id="PTHR35330:SF1">
    <property type="entry name" value="SIROHEME BIOSYNTHESIS PROTEIN MET8"/>
    <property type="match status" value="1"/>
</dbReference>
<name>A0ABS5F9Y8_9PROT</name>
<gene>
    <name evidence="6" type="ORF">GXW71_33830</name>
</gene>
<dbReference type="InterPro" id="IPR028161">
    <property type="entry name" value="Met8-like"/>
</dbReference>
<dbReference type="EMBL" id="JAAGBB010000104">
    <property type="protein sequence ID" value="MBR0669379.1"/>
    <property type="molecule type" value="Genomic_DNA"/>
</dbReference>
<organism evidence="6 7">
    <name type="scientific">Plastoroseomonas hellenica</name>
    <dbReference type="NCBI Taxonomy" id="2687306"/>
    <lineage>
        <taxon>Bacteria</taxon>
        <taxon>Pseudomonadati</taxon>
        <taxon>Pseudomonadota</taxon>
        <taxon>Alphaproteobacteria</taxon>
        <taxon>Acetobacterales</taxon>
        <taxon>Acetobacteraceae</taxon>
        <taxon>Plastoroseomonas</taxon>
    </lineage>
</organism>
<reference evidence="7" key="1">
    <citation type="journal article" date="2021" name="Syst. Appl. Microbiol.">
        <title>Roseomonas hellenica sp. nov., isolated from roots of wild-growing Alkanna tinctoria.</title>
        <authorList>
            <person name="Rat A."/>
            <person name="Naranjo H.D."/>
            <person name="Lebbe L."/>
            <person name="Cnockaert M."/>
            <person name="Krigas N."/>
            <person name="Grigoriadou K."/>
            <person name="Maloupa E."/>
            <person name="Willems A."/>
        </authorList>
    </citation>
    <scope>NUCLEOTIDE SEQUENCE [LARGE SCALE GENOMIC DNA]</scope>
    <source>
        <strain evidence="7">LMG 31523</strain>
    </source>
</reference>
<evidence type="ECO:0000313" key="7">
    <source>
        <dbReference type="Proteomes" id="UP001196870"/>
    </source>
</evidence>
<dbReference type="Proteomes" id="UP001196870">
    <property type="component" value="Unassembled WGS sequence"/>
</dbReference>
<comment type="pathway">
    <text evidence="1">Porphyrin-containing compound metabolism; siroheme biosynthesis; sirohydrochlorin from precorrin-2: step 1/1.</text>
</comment>